<evidence type="ECO:0000313" key="3">
    <source>
        <dbReference type="Proteomes" id="UP001642260"/>
    </source>
</evidence>
<dbReference type="PANTHER" id="PTHR47584">
    <property type="match status" value="1"/>
</dbReference>
<proteinExistence type="predicted"/>
<feature type="region of interest" description="Disordered" evidence="1">
    <location>
        <begin position="106"/>
        <end position="126"/>
    </location>
</feature>
<dbReference type="EMBL" id="CAKOAT010952931">
    <property type="protein sequence ID" value="CAH8391530.1"/>
    <property type="molecule type" value="Genomic_DNA"/>
</dbReference>
<dbReference type="PANTHER" id="PTHR47584:SF10">
    <property type="entry name" value="MYB_SANT-LIKE DOMAIN-CONTAINING PROTEIN"/>
    <property type="match status" value="1"/>
</dbReference>
<accession>A0ABC8M7P6</accession>
<protein>
    <submittedName>
        <fullName evidence="2">Uncharacterized protein</fullName>
    </submittedName>
</protein>
<feature type="compositionally biased region" description="Acidic residues" evidence="1">
    <location>
        <begin position="111"/>
        <end position="125"/>
    </location>
</feature>
<comment type="caution">
    <text evidence="2">The sequence shown here is derived from an EMBL/GenBank/DDBJ whole genome shotgun (WGS) entry which is preliminary data.</text>
</comment>
<gene>
    <name evidence="2" type="ORF">ERUC_LOCUS44013</name>
</gene>
<sequence length="340" mass="38314">MTGDKIIYEPEMRNRLDYMRRLRHHYNMSVNRTGVRVNPTTEQIEMPSSWWEDRIAEAGTTNGKFIRVLQSKPLPFKELLDEIYGEHDLDQDERYSPFMLGEHIQQTQAEEASDDETTAGETAEDSEIRIPSEQISLLASDDEFPTREAHRSPPRANKSILCVQSTSTKRTNRKRVNFETQIQSGFQRVEESRTNLLDVLRSRNHQKATFGDALAVLETLDVVPMGSFWWAASGLLMKDEEIRDGFIKLRSEENKIRFLERLSGIDRYGDPCQIINLRETSNTSTSSAPIAHSQMDGITTSTSQSLGQGLGMFESGSSGTSFSSILGVLGNNSFGLSSGF</sequence>
<name>A0ABC8M7P6_ERUVS</name>
<dbReference type="Proteomes" id="UP001642260">
    <property type="component" value="Unassembled WGS sequence"/>
</dbReference>
<dbReference type="AlphaFoldDB" id="A0ABC8M7P6"/>
<evidence type="ECO:0000256" key="1">
    <source>
        <dbReference type="SAM" id="MobiDB-lite"/>
    </source>
</evidence>
<organism evidence="2 3">
    <name type="scientific">Eruca vesicaria subsp. sativa</name>
    <name type="common">Garden rocket</name>
    <name type="synonym">Eruca sativa</name>
    <dbReference type="NCBI Taxonomy" id="29727"/>
    <lineage>
        <taxon>Eukaryota</taxon>
        <taxon>Viridiplantae</taxon>
        <taxon>Streptophyta</taxon>
        <taxon>Embryophyta</taxon>
        <taxon>Tracheophyta</taxon>
        <taxon>Spermatophyta</taxon>
        <taxon>Magnoliopsida</taxon>
        <taxon>eudicotyledons</taxon>
        <taxon>Gunneridae</taxon>
        <taxon>Pentapetalae</taxon>
        <taxon>rosids</taxon>
        <taxon>malvids</taxon>
        <taxon>Brassicales</taxon>
        <taxon>Brassicaceae</taxon>
        <taxon>Brassiceae</taxon>
        <taxon>Eruca</taxon>
    </lineage>
</organism>
<dbReference type="InterPro" id="IPR045026">
    <property type="entry name" value="LIMYB"/>
</dbReference>
<keyword evidence="3" id="KW-1185">Reference proteome</keyword>
<evidence type="ECO:0000313" key="2">
    <source>
        <dbReference type="EMBL" id="CAH8391530.1"/>
    </source>
</evidence>
<reference evidence="2 3" key="1">
    <citation type="submission" date="2022-03" db="EMBL/GenBank/DDBJ databases">
        <authorList>
            <person name="Macdonald S."/>
            <person name="Ahmed S."/>
            <person name="Newling K."/>
        </authorList>
    </citation>
    <scope>NUCLEOTIDE SEQUENCE [LARGE SCALE GENOMIC DNA]</scope>
</reference>